<feature type="domain" description="SHSP" evidence="3">
    <location>
        <begin position="42"/>
        <end position="154"/>
    </location>
</feature>
<dbReference type="InterPro" id="IPR008978">
    <property type="entry name" value="HSP20-like_chaperone"/>
</dbReference>
<keyword evidence="5" id="KW-1185">Reference proteome</keyword>
<name>A0A1M5F331_9BACT</name>
<dbReference type="Proteomes" id="UP000184076">
    <property type="component" value="Unassembled WGS sequence"/>
</dbReference>
<evidence type="ECO:0000259" key="3">
    <source>
        <dbReference type="PROSITE" id="PS01031"/>
    </source>
</evidence>
<reference evidence="5" key="1">
    <citation type="submission" date="2016-11" db="EMBL/GenBank/DDBJ databases">
        <authorList>
            <person name="Varghese N."/>
            <person name="Submissions S."/>
        </authorList>
    </citation>
    <scope>NUCLEOTIDE SEQUENCE [LARGE SCALE GENOMIC DNA]</scope>
    <source>
        <strain evidence="5">DSM 9756</strain>
    </source>
</reference>
<evidence type="ECO:0000313" key="4">
    <source>
        <dbReference type="EMBL" id="SHF85571.1"/>
    </source>
</evidence>
<dbReference type="InterPro" id="IPR002068">
    <property type="entry name" value="A-crystallin/Hsp20_dom"/>
</dbReference>
<dbReference type="InterPro" id="IPR031107">
    <property type="entry name" value="Small_HSP"/>
</dbReference>
<dbReference type="Pfam" id="PF00011">
    <property type="entry name" value="HSP20"/>
    <property type="match status" value="1"/>
</dbReference>
<protein>
    <submittedName>
        <fullName evidence="4">Heat shock protein Hsp20</fullName>
    </submittedName>
</protein>
<dbReference type="PROSITE" id="PS01031">
    <property type="entry name" value="SHSP"/>
    <property type="match status" value="1"/>
</dbReference>
<dbReference type="Gene3D" id="2.60.40.790">
    <property type="match status" value="1"/>
</dbReference>
<keyword evidence="4" id="KW-0346">Stress response</keyword>
<dbReference type="CDD" id="cd06464">
    <property type="entry name" value="ACD_sHsps-like"/>
    <property type="match status" value="1"/>
</dbReference>
<dbReference type="PANTHER" id="PTHR11527">
    <property type="entry name" value="HEAT-SHOCK PROTEIN 20 FAMILY MEMBER"/>
    <property type="match status" value="1"/>
</dbReference>
<dbReference type="STRING" id="1121391.SAMN02745206_02795"/>
<dbReference type="AlphaFoldDB" id="A0A1M5F331"/>
<evidence type="ECO:0000256" key="2">
    <source>
        <dbReference type="RuleBase" id="RU003616"/>
    </source>
</evidence>
<accession>A0A1M5F331</accession>
<evidence type="ECO:0000256" key="1">
    <source>
        <dbReference type="PROSITE-ProRule" id="PRU00285"/>
    </source>
</evidence>
<evidence type="ECO:0000313" key="5">
    <source>
        <dbReference type="Proteomes" id="UP000184076"/>
    </source>
</evidence>
<proteinExistence type="inferred from homology"/>
<dbReference type="EMBL" id="FQVB01000029">
    <property type="protein sequence ID" value="SHF85571.1"/>
    <property type="molecule type" value="Genomic_DNA"/>
</dbReference>
<comment type="similarity">
    <text evidence="1 2">Belongs to the small heat shock protein (HSP20) family.</text>
</comment>
<dbReference type="SUPFAM" id="SSF49764">
    <property type="entry name" value="HSP20-like chaperones"/>
    <property type="match status" value="1"/>
</dbReference>
<sequence length="154" mass="17783">MALLRWSAPNDLFRPFAEMEREMERLRSEMDRLFTGFRGLRPGRVGVFPLLNVSEDKNNIYVRAELPGMNPDDIEISVEGDTLTIRGERKPAEVSDKVSYHRREREFGRFRRSLTLPTRINVDAVDATFKNGVLTIVLPKAEEVRPKQIPVKTQ</sequence>
<organism evidence="4 5">
    <name type="scientific">Desulfacinum infernum DSM 9756</name>
    <dbReference type="NCBI Taxonomy" id="1121391"/>
    <lineage>
        <taxon>Bacteria</taxon>
        <taxon>Pseudomonadati</taxon>
        <taxon>Thermodesulfobacteriota</taxon>
        <taxon>Syntrophobacteria</taxon>
        <taxon>Syntrophobacterales</taxon>
        <taxon>Syntrophobacteraceae</taxon>
        <taxon>Desulfacinum</taxon>
    </lineage>
</organism>
<gene>
    <name evidence="4" type="ORF">SAMN02745206_02795</name>
</gene>
<dbReference type="RefSeq" id="WP_073040512.1">
    <property type="nucleotide sequence ID" value="NZ_FQVB01000029.1"/>
</dbReference>